<dbReference type="EMBL" id="CP121687">
    <property type="protein sequence ID" value="WZL68744.1"/>
    <property type="molecule type" value="Genomic_DNA"/>
</dbReference>
<dbReference type="RefSeq" id="WP_341875749.1">
    <property type="nucleotide sequence ID" value="NZ_CP121687.1"/>
</dbReference>
<comment type="similarity">
    <text evidence="2">Belongs to the glycosyltransferase 2 family.</text>
</comment>
<name>A0ABZ2Y0I2_9FIRM</name>
<keyword evidence="4 6" id="KW-0808">Transferase</keyword>
<dbReference type="Pfam" id="PF00535">
    <property type="entry name" value="Glycos_transf_2"/>
    <property type="match status" value="1"/>
</dbReference>
<evidence type="ECO:0000256" key="2">
    <source>
        <dbReference type="ARBA" id="ARBA00006739"/>
    </source>
</evidence>
<feature type="domain" description="Glycosyltransferase 2-like" evidence="5">
    <location>
        <begin position="10"/>
        <end position="169"/>
    </location>
</feature>
<evidence type="ECO:0000256" key="1">
    <source>
        <dbReference type="ARBA" id="ARBA00004776"/>
    </source>
</evidence>
<dbReference type="GO" id="GO:0016757">
    <property type="term" value="F:glycosyltransferase activity"/>
    <property type="evidence" value="ECO:0007669"/>
    <property type="project" value="UniProtKB-KW"/>
</dbReference>
<dbReference type="CDD" id="cd04186">
    <property type="entry name" value="GT_2_like_c"/>
    <property type="match status" value="1"/>
</dbReference>
<dbReference type="Gene3D" id="3.90.550.10">
    <property type="entry name" value="Spore Coat Polysaccharide Biosynthesis Protein SpsA, Chain A"/>
    <property type="match status" value="1"/>
</dbReference>
<keyword evidence="7" id="KW-1185">Reference proteome</keyword>
<evidence type="ECO:0000259" key="5">
    <source>
        <dbReference type="Pfam" id="PF00535"/>
    </source>
</evidence>
<dbReference type="InterPro" id="IPR029044">
    <property type="entry name" value="Nucleotide-diphossugar_trans"/>
</dbReference>
<accession>A0ABZ2Y0I2</accession>
<dbReference type="PANTHER" id="PTHR43179">
    <property type="entry name" value="RHAMNOSYLTRANSFERASE WBBL"/>
    <property type="match status" value="1"/>
</dbReference>
<dbReference type="InterPro" id="IPR001173">
    <property type="entry name" value="Glyco_trans_2-like"/>
</dbReference>
<evidence type="ECO:0000256" key="4">
    <source>
        <dbReference type="ARBA" id="ARBA00022679"/>
    </source>
</evidence>
<dbReference type="EC" id="2.4.-.-" evidence="6"/>
<evidence type="ECO:0000313" key="7">
    <source>
        <dbReference type="Proteomes" id="UP001486565"/>
    </source>
</evidence>
<protein>
    <submittedName>
        <fullName evidence="6">Glycosyltransferase</fullName>
        <ecNumber evidence="6">2.4.-.-</ecNumber>
    </submittedName>
</protein>
<organism evidence="6 7">
    <name type="scientific">Defluviitalea saccharophila</name>
    <dbReference type="NCBI Taxonomy" id="879970"/>
    <lineage>
        <taxon>Bacteria</taxon>
        <taxon>Bacillati</taxon>
        <taxon>Bacillota</taxon>
        <taxon>Clostridia</taxon>
        <taxon>Lachnospirales</taxon>
        <taxon>Defluviitaleaceae</taxon>
        <taxon>Defluviitalea</taxon>
    </lineage>
</organism>
<evidence type="ECO:0000313" key="6">
    <source>
        <dbReference type="EMBL" id="WZL68744.1"/>
    </source>
</evidence>
<dbReference type="PANTHER" id="PTHR43179:SF12">
    <property type="entry name" value="GALACTOFURANOSYLTRANSFERASE GLFT2"/>
    <property type="match status" value="1"/>
</dbReference>
<dbReference type="SUPFAM" id="SSF53448">
    <property type="entry name" value="Nucleotide-diphospho-sugar transferases"/>
    <property type="match status" value="1"/>
</dbReference>
<evidence type="ECO:0000256" key="3">
    <source>
        <dbReference type="ARBA" id="ARBA00022676"/>
    </source>
</evidence>
<reference evidence="6 7" key="1">
    <citation type="submission" date="2023-03" db="EMBL/GenBank/DDBJ databases">
        <title>Novel Species.</title>
        <authorList>
            <person name="Ma S."/>
        </authorList>
    </citation>
    <scope>NUCLEOTIDE SEQUENCE [LARGE SCALE GENOMIC DNA]</scope>
    <source>
        <strain evidence="6 7">LIND6LT2</strain>
    </source>
</reference>
<keyword evidence="3 6" id="KW-0328">Glycosyltransferase</keyword>
<proteinExistence type="inferred from homology"/>
<comment type="pathway">
    <text evidence="1">Cell wall biogenesis; cell wall polysaccharide biosynthesis.</text>
</comment>
<sequence>MEICNIPVGIVICNWNKKDYVLKCIESVKQLDYKNYDITVVDNASTDGSVEAIEAKYPDITLIKNTENKGGSGGFNTGIKYMVETGKYKYIYLLDNDVILDKNALYELVKAMELDNDLGIAGSKIYVMDTPNQIQELGAWIDWNKGYILPNKKGYIEKDEIIQNVEVDYVPACSLLVRTEAIQKAGIMDEKYFLYWDDIEWGYRIKNNGYKVKAISSSKVWHKMGVANKTSTLTTYYFWRNRIHFFNKYAPEEKWKGIMSIIFEDYFTGLYTSTFYGKKQTARSMYEAIKDGVNGRRGKAKENQYGLVCTPRITLNDVIKSKHQIVILDNEYSNLIKTMIKNKFPDLNYSSINDHTTKEKVIFIPCSHVFDYKDDIKYEEVESYWVDRYLNVLPNNNFGKKAVSRFQNKRQKFMTDQLEILLEKLRQQRMEKE</sequence>
<dbReference type="Proteomes" id="UP001486565">
    <property type="component" value="Chromosome"/>
</dbReference>
<gene>
    <name evidence="6" type="ORF">QBE51_07855</name>
</gene>